<reference evidence="3 4" key="1">
    <citation type="submission" date="2005-11" db="EMBL/GenBank/DDBJ databases">
        <title>The complete genome sequence of Lawsonia intracellularis: the causative agent of proliferative enteropathy.</title>
        <authorList>
            <person name="Kaur K."/>
            <person name="Zhang Q."/>
            <person name="Beckler D."/>
            <person name="Munir S."/>
            <person name="Li L."/>
            <person name="Kinsley K."/>
            <person name="Herron L."/>
            <person name="Peterson A."/>
            <person name="May B."/>
            <person name="Singh S."/>
            <person name="Gebhart C."/>
            <person name="Kapur V."/>
        </authorList>
    </citation>
    <scope>NUCLEOTIDE SEQUENCE [LARGE SCALE GENOMIC DNA]</scope>
    <source>
        <strain evidence="3 4">PHE/MN1-00</strain>
    </source>
</reference>
<dbReference type="eggNOG" id="COG1934">
    <property type="taxonomic scope" value="Bacteria"/>
</dbReference>
<keyword evidence="4" id="KW-1185">Reference proteome</keyword>
<dbReference type="Proteomes" id="UP000002430">
    <property type="component" value="Chromosome"/>
</dbReference>
<dbReference type="GO" id="GO:0009279">
    <property type="term" value="C:cell outer membrane"/>
    <property type="evidence" value="ECO:0007669"/>
    <property type="project" value="TreeGrafter"/>
</dbReference>
<name>Q1MR67_LAWIP</name>
<dbReference type="PANTHER" id="PTHR36504:SF1">
    <property type="entry name" value="LIPOPOLYSACCHARIDE EXPORT SYSTEM PROTEIN LPTA"/>
    <property type="match status" value="1"/>
</dbReference>
<dbReference type="InterPro" id="IPR052037">
    <property type="entry name" value="LPS_export_LptA"/>
</dbReference>
<dbReference type="PANTHER" id="PTHR36504">
    <property type="entry name" value="LIPOPOLYSACCHARIDE EXPORT SYSTEM PROTEIN LPTA"/>
    <property type="match status" value="1"/>
</dbReference>
<protein>
    <submittedName>
        <fullName evidence="3">Uncharacterized protein conserved in bacteria</fullName>
    </submittedName>
</protein>
<dbReference type="GO" id="GO:0017089">
    <property type="term" value="F:glycolipid transfer activity"/>
    <property type="evidence" value="ECO:0007669"/>
    <property type="project" value="TreeGrafter"/>
</dbReference>
<evidence type="ECO:0000313" key="3">
    <source>
        <dbReference type="EMBL" id="CAJ54509.1"/>
    </source>
</evidence>
<dbReference type="GO" id="GO:0030288">
    <property type="term" value="C:outer membrane-bounded periplasmic space"/>
    <property type="evidence" value="ECO:0007669"/>
    <property type="project" value="TreeGrafter"/>
</dbReference>
<dbReference type="STRING" id="363253.LI0455"/>
<proteinExistence type="predicted"/>
<dbReference type="Pfam" id="PF03968">
    <property type="entry name" value="LptD_N"/>
    <property type="match status" value="1"/>
</dbReference>
<keyword evidence="1" id="KW-0732">Signal</keyword>
<dbReference type="RefSeq" id="WP_011526539.1">
    <property type="nucleotide sequence ID" value="NC_008011.1"/>
</dbReference>
<organism evidence="3 4">
    <name type="scientific">Lawsonia intracellularis (strain PHE/MN1-00)</name>
    <dbReference type="NCBI Taxonomy" id="363253"/>
    <lineage>
        <taxon>Bacteria</taxon>
        <taxon>Pseudomonadati</taxon>
        <taxon>Thermodesulfobacteriota</taxon>
        <taxon>Desulfovibrionia</taxon>
        <taxon>Desulfovibrionales</taxon>
        <taxon>Desulfovibrionaceae</taxon>
        <taxon>Lawsonia</taxon>
    </lineage>
</organism>
<dbReference type="KEGG" id="lip:LI0455"/>
<dbReference type="Gene3D" id="2.60.450.10">
    <property type="entry name" value="Lipopolysaccharide (LPS) transport protein A like domain"/>
    <property type="match status" value="1"/>
</dbReference>
<dbReference type="GO" id="GO:0015920">
    <property type="term" value="P:lipopolysaccharide transport"/>
    <property type="evidence" value="ECO:0007669"/>
    <property type="project" value="TreeGrafter"/>
</dbReference>
<feature type="domain" description="Organic solvent tolerance-like N-terminal" evidence="2">
    <location>
        <begin position="41"/>
        <end position="163"/>
    </location>
</feature>
<dbReference type="EMBL" id="AM180252">
    <property type="protein sequence ID" value="CAJ54509.1"/>
    <property type="molecule type" value="Genomic_DNA"/>
</dbReference>
<evidence type="ECO:0000259" key="2">
    <source>
        <dbReference type="Pfam" id="PF03968"/>
    </source>
</evidence>
<evidence type="ECO:0000313" key="4">
    <source>
        <dbReference type="Proteomes" id="UP000002430"/>
    </source>
</evidence>
<accession>Q1MR67</accession>
<dbReference type="HOGENOM" id="CLU_095993_7_1_7"/>
<evidence type="ECO:0000256" key="1">
    <source>
        <dbReference type="ARBA" id="ARBA00022729"/>
    </source>
</evidence>
<gene>
    <name evidence="3" type="ordered locus">LI0455</name>
</gene>
<dbReference type="AlphaFoldDB" id="Q1MR67"/>
<sequence>MKLYFVSQVLLLIGLIYTYNQPTLYAQPIKKGSLGTVETKIFSDELTYDLEKQQITFNKNVHVQRPDFQLTTDTLTIYLAPQKKSQKNEDLSTNPISSKISAGELKHIVAKRNVCIKGDKYTGTAGKVTYTEKTGILLLEDSPVLTDGENTITGDSIRYYIYENRSEVIRGKNKRVEATFMQYSNEKVK</sequence>
<dbReference type="OrthoDB" id="5453241at2"/>
<dbReference type="InterPro" id="IPR005653">
    <property type="entry name" value="OstA-like_N"/>
</dbReference>